<feature type="region of interest" description="Disordered" evidence="1">
    <location>
        <begin position="51"/>
        <end position="73"/>
    </location>
</feature>
<dbReference type="AlphaFoldDB" id="A0A3N6W3D2"/>
<keyword evidence="3" id="KW-1185">Reference proteome</keyword>
<protein>
    <submittedName>
        <fullName evidence="2">Uncharacterized protein</fullName>
    </submittedName>
</protein>
<feature type="compositionally biased region" description="Polar residues" evidence="1">
    <location>
        <begin position="60"/>
        <end position="73"/>
    </location>
</feature>
<reference evidence="2 3" key="1">
    <citation type="submission" date="2018-11" db="EMBL/GenBank/DDBJ databases">
        <authorList>
            <person name="Li F."/>
        </authorList>
    </citation>
    <scope>NUCLEOTIDE SEQUENCE [LARGE SCALE GENOMIC DNA]</scope>
    <source>
        <strain evidence="2 3">YS17T</strain>
    </source>
</reference>
<comment type="caution">
    <text evidence="2">The sequence shown here is derived from an EMBL/GenBank/DDBJ whole genome shotgun (WGS) entry which is preliminary data.</text>
</comment>
<sequence length="73" mass="7759">MSKRAAGKKGLYADVQPEAYETIAKIALATGLTKAEVIETMAANVRIGLDGQPIGWQPNPHKNQQELPLASSA</sequence>
<dbReference type="RefSeq" id="WP_124237949.1">
    <property type="nucleotide sequence ID" value="NZ_RQJX01000028.1"/>
</dbReference>
<proteinExistence type="predicted"/>
<evidence type="ECO:0000313" key="2">
    <source>
        <dbReference type="EMBL" id="RQN02029.1"/>
    </source>
</evidence>
<organism evidence="2 3">
    <name type="scientific">Aeromicrobium camelliae</name>
    <dbReference type="NCBI Taxonomy" id="1538144"/>
    <lineage>
        <taxon>Bacteria</taxon>
        <taxon>Bacillati</taxon>
        <taxon>Actinomycetota</taxon>
        <taxon>Actinomycetes</taxon>
        <taxon>Propionibacteriales</taxon>
        <taxon>Nocardioidaceae</taxon>
        <taxon>Aeromicrobium</taxon>
    </lineage>
</organism>
<name>A0A3N6W3D2_9ACTN</name>
<dbReference type="EMBL" id="RQJX01000028">
    <property type="protein sequence ID" value="RQN02029.1"/>
    <property type="molecule type" value="Genomic_DNA"/>
</dbReference>
<dbReference type="Proteomes" id="UP000275225">
    <property type="component" value="Unassembled WGS sequence"/>
</dbReference>
<evidence type="ECO:0000256" key="1">
    <source>
        <dbReference type="SAM" id="MobiDB-lite"/>
    </source>
</evidence>
<gene>
    <name evidence="2" type="ORF">EHW97_14840</name>
</gene>
<accession>A0A3N6W3D2</accession>
<evidence type="ECO:0000313" key="3">
    <source>
        <dbReference type="Proteomes" id="UP000275225"/>
    </source>
</evidence>